<evidence type="ECO:0000313" key="9">
    <source>
        <dbReference type="Proteomes" id="UP001069090"/>
    </source>
</evidence>
<feature type="binding site" evidence="5">
    <location>
        <position position="151"/>
    </location>
    <ligand>
        <name>NAD(+)</name>
        <dbReference type="ChEBI" id="CHEBI:57540"/>
    </ligand>
</feature>
<dbReference type="InterPro" id="IPR038251">
    <property type="entry name" value="PdxB_dimer_sf"/>
</dbReference>
<organism evidence="8 9">
    <name type="scientific">Dasania phycosphaerae</name>
    <dbReference type="NCBI Taxonomy" id="2950436"/>
    <lineage>
        <taxon>Bacteria</taxon>
        <taxon>Pseudomonadati</taxon>
        <taxon>Pseudomonadota</taxon>
        <taxon>Gammaproteobacteria</taxon>
        <taxon>Cellvibrionales</taxon>
        <taxon>Spongiibacteraceae</taxon>
        <taxon>Dasania</taxon>
    </lineage>
</organism>
<sequence>MANTLHIVADENIPYADEYFSHLGTVKKVHGRSLCAEQVAQADVLLVRSVSQVNEALLNNSAVKFVGTATIGVDHLDTAYLDRKQISWANAPACNAHSVVDYVFSCISQFAGLWQQLLMDGHSVGIIGLGNVGSRLQQRLLALGIKTKAYDPLLSDTSLPLDQLEQVLACDVVCMHAPLTNSGPYPSYHMIGMTQLQQLKPQAVLINAGRGAVVDNQQLLSFLQQRPQQRVVLDVWENEPQIDLPLLPAIAMASPHIAGYSLDGKILGTAMIYQSCCKALAIAPKPLANEQPLIPFEIPAHLTAIAGLSYAIKQVYDVSEDDRRFRAAMTAAAGDAALAGQYFDELRKNYPERREFSCYQITNSPQLNQQLQNWLGASGFVLAAN</sequence>
<dbReference type="CDD" id="cd12158">
    <property type="entry name" value="ErythrP_dh"/>
    <property type="match status" value="1"/>
</dbReference>
<comment type="similarity">
    <text evidence="5">Belongs to the D-isomer specific 2-hydroxyacid dehydrogenase family. PdxB subfamily.</text>
</comment>
<keyword evidence="3 5" id="KW-0520">NAD</keyword>
<comment type="pathway">
    <text evidence="5">Cofactor biosynthesis; pyridoxine 5'-phosphate biosynthesis; pyridoxine 5'-phosphate from D-erythrose 4-phosphate: step 2/5.</text>
</comment>
<comment type="function">
    <text evidence="5">Catalyzes the oxidation of erythronate-4-phosphate to 3-hydroxy-2-oxo-4-phosphonooxybutanoate.</text>
</comment>
<feature type="active site" description="Proton donor" evidence="5">
    <location>
        <position position="256"/>
    </location>
</feature>
<comment type="subunit">
    <text evidence="5">Homodimer.</text>
</comment>
<dbReference type="SUPFAM" id="SSF51735">
    <property type="entry name" value="NAD(P)-binding Rossmann-fold domains"/>
    <property type="match status" value="1"/>
</dbReference>
<dbReference type="RefSeq" id="WP_258332908.1">
    <property type="nucleotide sequence ID" value="NZ_JAPTGG010000019.1"/>
</dbReference>
<gene>
    <name evidence="5" type="primary">pdxB</name>
    <name evidence="8" type="ORF">O0V09_17270</name>
</gene>
<dbReference type="GO" id="GO:0033711">
    <property type="term" value="F:4-phosphoerythronate dehydrogenase activity"/>
    <property type="evidence" value="ECO:0007669"/>
    <property type="project" value="UniProtKB-EC"/>
</dbReference>
<evidence type="ECO:0000259" key="7">
    <source>
        <dbReference type="Pfam" id="PF11890"/>
    </source>
</evidence>
<dbReference type="PANTHER" id="PTHR10996">
    <property type="entry name" value="2-HYDROXYACID DEHYDROGENASE-RELATED"/>
    <property type="match status" value="1"/>
</dbReference>
<dbReference type="Gene3D" id="3.30.1370.170">
    <property type="match status" value="1"/>
</dbReference>
<feature type="binding site" evidence="5">
    <location>
        <position position="260"/>
    </location>
    <ligand>
        <name>substrate</name>
    </ligand>
</feature>
<feature type="binding site" evidence="5">
    <location>
        <position position="49"/>
    </location>
    <ligand>
        <name>substrate</name>
    </ligand>
</feature>
<proteinExistence type="inferred from homology"/>
<dbReference type="SUPFAM" id="SSF52283">
    <property type="entry name" value="Formate/glycerate dehydrogenase catalytic domain-like"/>
    <property type="match status" value="1"/>
</dbReference>
<evidence type="ECO:0000256" key="2">
    <source>
        <dbReference type="ARBA" id="ARBA00023002"/>
    </source>
</evidence>
<dbReference type="Pfam" id="PF02826">
    <property type="entry name" value="2-Hacid_dh_C"/>
    <property type="match status" value="1"/>
</dbReference>
<dbReference type="GO" id="GO:0030267">
    <property type="term" value="F:glyoxylate reductase (NADPH) activity"/>
    <property type="evidence" value="ECO:0007669"/>
    <property type="project" value="TreeGrafter"/>
</dbReference>
<feature type="binding site" evidence="5">
    <location>
        <position position="259"/>
    </location>
    <ligand>
        <name>NAD(+)</name>
        <dbReference type="ChEBI" id="CHEBI:57540"/>
    </ligand>
</feature>
<feature type="domain" description="Erythronate-4-phosphate dehydrogenase dimerisation" evidence="7">
    <location>
        <begin position="308"/>
        <end position="374"/>
    </location>
</feature>
<feature type="domain" description="D-isomer specific 2-hydroxyacid dehydrogenase NAD-binding" evidence="6">
    <location>
        <begin position="119"/>
        <end position="258"/>
    </location>
</feature>
<evidence type="ECO:0000256" key="4">
    <source>
        <dbReference type="ARBA" id="ARBA00023096"/>
    </source>
</evidence>
<keyword evidence="2 5" id="KW-0560">Oxidoreductase</keyword>
<evidence type="ECO:0000256" key="1">
    <source>
        <dbReference type="ARBA" id="ARBA00022490"/>
    </source>
</evidence>
<dbReference type="GO" id="GO:0008615">
    <property type="term" value="P:pyridoxine biosynthetic process"/>
    <property type="evidence" value="ECO:0007669"/>
    <property type="project" value="UniProtKB-UniRule"/>
</dbReference>
<reference evidence="8 9" key="1">
    <citation type="submission" date="2022-12" db="EMBL/GenBank/DDBJ databases">
        <title>Dasania phycosphaerae sp. nov., isolated from particulate material of the south coast of Korea.</title>
        <authorList>
            <person name="Jiang Y."/>
        </authorList>
    </citation>
    <scope>NUCLEOTIDE SEQUENCE [LARGE SCALE GENOMIC DNA]</scope>
    <source>
        <strain evidence="8 9">GY-19</strain>
    </source>
</reference>
<keyword evidence="4 5" id="KW-0664">Pyridoxine biosynthesis</keyword>
<protein>
    <recommendedName>
        <fullName evidence="5">Erythronate-4-phosphate dehydrogenase</fullName>
        <ecNumber evidence="5">1.1.1.290</ecNumber>
    </recommendedName>
</protein>
<evidence type="ECO:0000256" key="5">
    <source>
        <dbReference type="HAMAP-Rule" id="MF_01825"/>
    </source>
</evidence>
<dbReference type="InterPro" id="IPR020921">
    <property type="entry name" value="Erythronate-4-P_DHase"/>
</dbReference>
<dbReference type="InterPro" id="IPR029752">
    <property type="entry name" value="D-isomer_DH_CS1"/>
</dbReference>
<evidence type="ECO:0000313" key="8">
    <source>
        <dbReference type="EMBL" id="MCZ0866958.1"/>
    </source>
</evidence>
<keyword evidence="9" id="KW-1185">Reference proteome</keyword>
<dbReference type="Gene3D" id="3.40.50.720">
    <property type="entry name" value="NAD(P)-binding Rossmann-like Domain"/>
    <property type="match status" value="2"/>
</dbReference>
<name>A0A9J6RQI0_9GAMM</name>
<dbReference type="AlphaFoldDB" id="A0A9J6RQI0"/>
<dbReference type="Pfam" id="PF11890">
    <property type="entry name" value="DUF3410"/>
    <property type="match status" value="1"/>
</dbReference>
<dbReference type="GO" id="GO:0046983">
    <property type="term" value="F:protein dimerization activity"/>
    <property type="evidence" value="ECO:0007669"/>
    <property type="project" value="InterPro"/>
</dbReference>
<evidence type="ECO:0000256" key="3">
    <source>
        <dbReference type="ARBA" id="ARBA00023027"/>
    </source>
</evidence>
<evidence type="ECO:0000259" key="6">
    <source>
        <dbReference type="Pfam" id="PF02826"/>
    </source>
</evidence>
<comment type="catalytic activity">
    <reaction evidence="5">
        <text>4-phospho-D-erythronate + NAD(+) = (R)-3-hydroxy-2-oxo-4-phosphooxybutanoate + NADH + H(+)</text>
        <dbReference type="Rhea" id="RHEA:18829"/>
        <dbReference type="ChEBI" id="CHEBI:15378"/>
        <dbReference type="ChEBI" id="CHEBI:57540"/>
        <dbReference type="ChEBI" id="CHEBI:57945"/>
        <dbReference type="ChEBI" id="CHEBI:58538"/>
        <dbReference type="ChEBI" id="CHEBI:58766"/>
        <dbReference type="EC" id="1.1.1.290"/>
    </reaction>
</comment>
<feature type="binding site" evidence="5">
    <location>
        <position position="234"/>
    </location>
    <ligand>
        <name>NAD(+)</name>
        <dbReference type="ChEBI" id="CHEBI:57540"/>
    </ligand>
</feature>
<comment type="caution">
    <text evidence="8">The sequence shown here is derived from an EMBL/GenBank/DDBJ whole genome shotgun (WGS) entry which is preliminary data.</text>
</comment>
<dbReference type="PROSITE" id="PS00065">
    <property type="entry name" value="D_2_HYDROXYACID_DH_1"/>
    <property type="match status" value="1"/>
</dbReference>
<dbReference type="EMBL" id="JAPTGG010000019">
    <property type="protein sequence ID" value="MCZ0866958.1"/>
    <property type="molecule type" value="Genomic_DNA"/>
</dbReference>
<feature type="active site" evidence="5">
    <location>
        <position position="210"/>
    </location>
</feature>
<dbReference type="InterPro" id="IPR024531">
    <property type="entry name" value="Erythronate-4-P_DHase_dimer"/>
</dbReference>
<comment type="caution">
    <text evidence="5">Lacks conserved residue(s) required for the propagation of feature annotation.</text>
</comment>
<feature type="binding site" evidence="5">
    <location>
        <position position="70"/>
    </location>
    <ligand>
        <name>substrate</name>
    </ligand>
</feature>
<dbReference type="EC" id="1.1.1.290" evidence="5"/>
<dbReference type="HAMAP" id="MF_01825">
    <property type="entry name" value="PdxB"/>
    <property type="match status" value="1"/>
</dbReference>
<dbReference type="GO" id="GO:0051287">
    <property type="term" value="F:NAD binding"/>
    <property type="evidence" value="ECO:0007669"/>
    <property type="project" value="InterPro"/>
</dbReference>
<comment type="subcellular location">
    <subcellularLocation>
        <location evidence="5">Cytoplasm</location>
    </subcellularLocation>
</comment>
<dbReference type="PANTHER" id="PTHR10996:SF178">
    <property type="entry name" value="2-HYDROXYACID DEHYDROGENASE YGL185C-RELATED"/>
    <property type="match status" value="1"/>
</dbReference>
<dbReference type="GO" id="GO:0005829">
    <property type="term" value="C:cytosol"/>
    <property type="evidence" value="ECO:0007669"/>
    <property type="project" value="TreeGrafter"/>
</dbReference>
<dbReference type="InterPro" id="IPR006140">
    <property type="entry name" value="D-isomer_DH_NAD-bd"/>
</dbReference>
<keyword evidence="1 5" id="KW-0963">Cytoplasm</keyword>
<dbReference type="InterPro" id="IPR050223">
    <property type="entry name" value="D-isomer_2-hydroxyacid_DH"/>
</dbReference>
<dbReference type="GO" id="GO:0016618">
    <property type="term" value="F:hydroxypyruvate reductase [NAD(P)H] activity"/>
    <property type="evidence" value="ECO:0007669"/>
    <property type="project" value="TreeGrafter"/>
</dbReference>
<dbReference type="InterPro" id="IPR036291">
    <property type="entry name" value="NAD(P)-bd_dom_sf"/>
</dbReference>
<accession>A0A9J6RQI0</accession>
<feature type="active site" evidence="5">
    <location>
        <position position="239"/>
    </location>
</feature>
<dbReference type="Proteomes" id="UP001069090">
    <property type="component" value="Unassembled WGS sequence"/>
</dbReference>